<feature type="region of interest" description="Disordered" evidence="1">
    <location>
        <begin position="145"/>
        <end position="164"/>
    </location>
</feature>
<dbReference type="EMBL" id="MRTP01000010">
    <property type="protein sequence ID" value="OMF50669.1"/>
    <property type="molecule type" value="Genomic_DNA"/>
</dbReference>
<sequence>MSFYVRNSTPNPVWVAVGYYDPDCSPITYSKAGWYRISPGRRRLLVTGSSVNQTYYYYAYDLFGNTWSGDFPTDVPSTAFNMCWIESCQGTGCRLIEFDEINVGNFQNYTLTLVEAAGAVKSRNMKAPKKGARKFRLGKSSLRRIPGKLGKLGKVRKPRNRKRK</sequence>
<dbReference type="Pfam" id="PF06282">
    <property type="entry name" value="DUF1036"/>
    <property type="match status" value="1"/>
</dbReference>
<dbReference type="Proteomes" id="UP000187172">
    <property type="component" value="Unassembled WGS sequence"/>
</dbReference>
<evidence type="ECO:0000256" key="1">
    <source>
        <dbReference type="SAM" id="MobiDB-lite"/>
    </source>
</evidence>
<reference evidence="2 3" key="1">
    <citation type="submission" date="2016-11" db="EMBL/GenBank/DDBJ databases">
        <title>Paenibacillus species isolates.</title>
        <authorList>
            <person name="Beno S.M."/>
        </authorList>
    </citation>
    <scope>NUCLEOTIDE SEQUENCE [LARGE SCALE GENOMIC DNA]</scope>
    <source>
        <strain evidence="2 3">FSL R5-0378</strain>
    </source>
</reference>
<gene>
    <name evidence="2" type="ORF">BK138_26785</name>
</gene>
<accession>A0A1R1EFZ3</accession>
<evidence type="ECO:0000313" key="2">
    <source>
        <dbReference type="EMBL" id="OMF50669.1"/>
    </source>
</evidence>
<organism evidence="2 3">
    <name type="scientific">Paenibacillus rhizosphaerae</name>
    <dbReference type="NCBI Taxonomy" id="297318"/>
    <lineage>
        <taxon>Bacteria</taxon>
        <taxon>Bacillati</taxon>
        <taxon>Bacillota</taxon>
        <taxon>Bacilli</taxon>
        <taxon>Bacillales</taxon>
        <taxon>Paenibacillaceae</taxon>
        <taxon>Paenibacillus</taxon>
    </lineage>
</organism>
<comment type="caution">
    <text evidence="2">The sequence shown here is derived from an EMBL/GenBank/DDBJ whole genome shotgun (WGS) entry which is preliminary data.</text>
</comment>
<evidence type="ECO:0008006" key="4">
    <source>
        <dbReference type="Google" id="ProtNLM"/>
    </source>
</evidence>
<protein>
    <recommendedName>
        <fullName evidence="4">DUF1036 domain-containing protein</fullName>
    </recommendedName>
</protein>
<dbReference type="InterPro" id="IPR009380">
    <property type="entry name" value="DUF1036"/>
</dbReference>
<name>A0A1R1EFZ3_9BACL</name>
<keyword evidence="3" id="KW-1185">Reference proteome</keyword>
<proteinExistence type="predicted"/>
<evidence type="ECO:0000313" key="3">
    <source>
        <dbReference type="Proteomes" id="UP000187172"/>
    </source>
</evidence>
<dbReference type="AlphaFoldDB" id="A0A1R1EFZ3"/>